<accession>A0A6I6GAL1</accession>
<evidence type="ECO:0000256" key="1">
    <source>
        <dbReference type="SAM" id="Phobius"/>
    </source>
</evidence>
<reference evidence="2 3" key="1">
    <citation type="submission" date="2019-11" db="EMBL/GenBank/DDBJ databases">
        <authorList>
            <person name="Im W.T."/>
        </authorList>
    </citation>
    <scope>NUCLEOTIDE SEQUENCE [LARGE SCALE GENOMIC DNA]</scope>
    <source>
        <strain evidence="2 3">SB-02</strain>
    </source>
</reference>
<evidence type="ECO:0000313" key="2">
    <source>
        <dbReference type="EMBL" id="QGW28673.1"/>
    </source>
</evidence>
<dbReference type="KEGG" id="fls:GLV81_11715"/>
<keyword evidence="3" id="KW-1185">Reference proteome</keyword>
<keyword evidence="1" id="KW-0812">Transmembrane</keyword>
<evidence type="ECO:0000313" key="3">
    <source>
        <dbReference type="Proteomes" id="UP000426027"/>
    </source>
</evidence>
<dbReference type="AlphaFoldDB" id="A0A6I6GAL1"/>
<name>A0A6I6GAL1_9BACT</name>
<keyword evidence="1" id="KW-1133">Transmembrane helix</keyword>
<proteinExistence type="predicted"/>
<keyword evidence="1" id="KW-0472">Membrane</keyword>
<dbReference type="EMBL" id="CP046566">
    <property type="protein sequence ID" value="QGW28673.1"/>
    <property type="molecule type" value="Genomic_DNA"/>
</dbReference>
<organism evidence="2 3">
    <name type="scientific">Phnomibacter ginsenosidimutans</name>
    <dbReference type="NCBI Taxonomy" id="2676868"/>
    <lineage>
        <taxon>Bacteria</taxon>
        <taxon>Pseudomonadati</taxon>
        <taxon>Bacteroidota</taxon>
        <taxon>Chitinophagia</taxon>
        <taxon>Chitinophagales</taxon>
        <taxon>Chitinophagaceae</taxon>
        <taxon>Phnomibacter</taxon>
    </lineage>
</organism>
<sequence length="119" mass="13285">MFTHVALFSRPISCRIFVWQKQSCSLIVSLVTTSNQQAARAAIGGWGEIQHTCSVELLFVQQLFIGWKNEQLLPYRPGWNKAGKDAVTNTRGGQSTRLRLTLTFLFLGLGVTFRISLGV</sequence>
<feature type="transmembrane region" description="Helical" evidence="1">
    <location>
        <begin position="98"/>
        <end position="117"/>
    </location>
</feature>
<gene>
    <name evidence="2" type="ORF">GLV81_11715</name>
</gene>
<dbReference type="Proteomes" id="UP000426027">
    <property type="component" value="Chromosome"/>
</dbReference>
<protein>
    <submittedName>
        <fullName evidence="2">Uncharacterized protein</fullName>
    </submittedName>
</protein>